<keyword evidence="1" id="KW-0472">Membrane</keyword>
<evidence type="ECO:0000256" key="1">
    <source>
        <dbReference type="SAM" id="Phobius"/>
    </source>
</evidence>
<comment type="caution">
    <text evidence="2">The sequence shown here is derived from an EMBL/GenBank/DDBJ whole genome shotgun (WGS) entry which is preliminary data.</text>
</comment>
<dbReference type="InterPro" id="IPR012902">
    <property type="entry name" value="N_methyl_site"/>
</dbReference>
<keyword evidence="1" id="KW-0812">Transmembrane</keyword>
<gene>
    <name evidence="2" type="primary">pilV</name>
    <name evidence="2" type="ORF">FW784_00330</name>
</gene>
<dbReference type="OrthoDB" id="5298127at2"/>
<organism evidence="2 3">
    <name type="scientific">Cognatilysobacter lacus</name>
    <dbReference type="NCBI Taxonomy" id="1643323"/>
    <lineage>
        <taxon>Bacteria</taxon>
        <taxon>Pseudomonadati</taxon>
        <taxon>Pseudomonadota</taxon>
        <taxon>Gammaproteobacteria</taxon>
        <taxon>Lysobacterales</taxon>
        <taxon>Lysobacteraceae</taxon>
        <taxon>Cognatilysobacter</taxon>
    </lineage>
</organism>
<keyword evidence="1" id="KW-1133">Transmembrane helix</keyword>
<dbReference type="Pfam" id="PF07963">
    <property type="entry name" value="N_methyl"/>
    <property type="match status" value="1"/>
</dbReference>
<proteinExistence type="predicted"/>
<dbReference type="InterPro" id="IPR013362">
    <property type="entry name" value="Pilus_4_PilV"/>
</dbReference>
<dbReference type="Proteomes" id="UP000323164">
    <property type="component" value="Unassembled WGS sequence"/>
</dbReference>
<dbReference type="NCBIfam" id="TIGR02523">
    <property type="entry name" value="type_IV_pilV"/>
    <property type="match status" value="1"/>
</dbReference>
<dbReference type="EMBL" id="VTRV01000002">
    <property type="protein sequence ID" value="TZF91827.1"/>
    <property type="molecule type" value="Genomic_DNA"/>
</dbReference>
<dbReference type="RefSeq" id="WP_149351376.1">
    <property type="nucleotide sequence ID" value="NZ_VTRV01000002.1"/>
</dbReference>
<reference evidence="2 3" key="1">
    <citation type="submission" date="2019-08" db="EMBL/GenBank/DDBJ databases">
        <title>Draft genome sequence of Lysobacter sp. UKS-15.</title>
        <authorList>
            <person name="Im W.-T."/>
        </authorList>
    </citation>
    <scope>NUCLEOTIDE SEQUENCE [LARGE SCALE GENOMIC DNA]</scope>
    <source>
        <strain evidence="2 3">UKS-15</strain>
    </source>
</reference>
<accession>A0A5D8ZB04</accession>
<feature type="transmembrane region" description="Helical" evidence="1">
    <location>
        <begin position="12"/>
        <end position="34"/>
    </location>
</feature>
<sequence>MNRVHSSKQSGIGLIEVLIAVLILGIGMLGIAALQTMTLRNVGSSAERTQAVMQTYAMLDTLRAQRAAAVAGSFNTGGDFQCSSATAFGTPGTLDGWLADIRQTVAPSACGQVSCSAAGTCTIDVRWSEARATGGSPTNPTRVTTVSRL</sequence>
<protein>
    <submittedName>
        <fullName evidence="2">Type IV pilus modification protein PilV</fullName>
    </submittedName>
</protein>
<keyword evidence="3" id="KW-1185">Reference proteome</keyword>
<name>A0A5D8ZB04_9GAMM</name>
<evidence type="ECO:0000313" key="2">
    <source>
        <dbReference type="EMBL" id="TZF91827.1"/>
    </source>
</evidence>
<evidence type="ECO:0000313" key="3">
    <source>
        <dbReference type="Proteomes" id="UP000323164"/>
    </source>
</evidence>
<dbReference type="AlphaFoldDB" id="A0A5D8ZB04"/>